<evidence type="ECO:0000313" key="2">
    <source>
        <dbReference type="WBParaSite" id="JU765_v2.g11507.t1"/>
    </source>
</evidence>
<evidence type="ECO:0000313" key="1">
    <source>
        <dbReference type="Proteomes" id="UP000887576"/>
    </source>
</evidence>
<reference evidence="2" key="1">
    <citation type="submission" date="2022-11" db="UniProtKB">
        <authorList>
            <consortium name="WormBaseParasite"/>
        </authorList>
    </citation>
    <scope>IDENTIFICATION</scope>
</reference>
<dbReference type="WBParaSite" id="JU765_v2.g11507.t1">
    <property type="protein sequence ID" value="JU765_v2.g11507.t1"/>
    <property type="gene ID" value="JU765_v2.g11507"/>
</dbReference>
<organism evidence="1 2">
    <name type="scientific">Panagrolaimus sp. JU765</name>
    <dbReference type="NCBI Taxonomy" id="591449"/>
    <lineage>
        <taxon>Eukaryota</taxon>
        <taxon>Metazoa</taxon>
        <taxon>Ecdysozoa</taxon>
        <taxon>Nematoda</taxon>
        <taxon>Chromadorea</taxon>
        <taxon>Rhabditida</taxon>
        <taxon>Tylenchina</taxon>
        <taxon>Panagrolaimomorpha</taxon>
        <taxon>Panagrolaimoidea</taxon>
        <taxon>Panagrolaimidae</taxon>
        <taxon>Panagrolaimus</taxon>
    </lineage>
</organism>
<proteinExistence type="predicted"/>
<dbReference type="Proteomes" id="UP000887576">
    <property type="component" value="Unplaced"/>
</dbReference>
<sequence>MFVLDWFRDSESLISEQLSVNPTGFVVYRQIGSGTFGRVFAIQRQSDEQFFAVKILKKKDVESVSLACELRVMSMSKPSPFLQQLTTSFPFQATYWIVSEICPGTLDYFIRKKSRRRNVGADQVRELMFELLSALECLHRKSWMHGDVKPENILITQDGHVRLTDFSCSYWFPANRKQIQFPACFGTPAFMAPEIRQKQPLTVFCDLYSAGACFYELLRGCPPHKKHAQRWLRHHSQTSTGDDDIDEATRELGLFVVKLLSKDVDERLEGVREFMTHRSNCQEFGSKPIFEMEPINVGKPIGKQRFTQICPKGSFPDTMNTVLDRWTVLPEQCEARVQLAIKHKAKSERGSSQIADSSQKSDSKQDSSQKTSEKESKSSN</sequence>
<protein>
    <submittedName>
        <fullName evidence="2">Protein kinase domain-containing protein</fullName>
    </submittedName>
</protein>
<accession>A0AC34PZV1</accession>
<name>A0AC34PZV1_9BILA</name>